<proteinExistence type="predicted"/>
<keyword evidence="3" id="KW-1185">Reference proteome</keyword>
<dbReference type="EMBL" id="CATQJA010002663">
    <property type="protein sequence ID" value="CAJ0581461.1"/>
    <property type="molecule type" value="Genomic_DNA"/>
</dbReference>
<feature type="region of interest" description="Disordered" evidence="1">
    <location>
        <begin position="450"/>
        <end position="493"/>
    </location>
</feature>
<dbReference type="AlphaFoldDB" id="A0AA36GAE9"/>
<evidence type="ECO:0000313" key="2">
    <source>
        <dbReference type="EMBL" id="CAJ0581461.1"/>
    </source>
</evidence>
<sequence length="689" mass="74939">MKSGARPRRVHVFWNFLTAPLPLEQVEDFLLKLHVQAGHPNEMELAFYCDARTTDPGVLNIIEQRTSATMLHTRAQLAVERICRAMERLSDDEDPGLIVLISDSDSYSRTLTQLARKYWKLQIVHPADADPAFRDYADHAYTITEVLLGGGGGEDDWKEKKKSKNADDYHVEMEEELQLKTALPIHVSRCFLLQASALSVSILWQLLSPDQFLAHFNEATRVAFIVIGGGSADFMTNSLEMLIQRVRVASKKALRVVRPPPNGESSSMSWPSTGQGAVRKPEEATGWPDITTSSSEGSCEDLGVNYRPSPFGGNGFENKKGFPSNPWLSDVTNTSPNNYNPAASGTRIDEFDGMPLNPAANAFNVDSGKGPNFGYGMGAGGPGMGGFGAAKPPPLHNNNMGGFGGGIGSGFGGGLGTGCASNGPIGMGGCNGFGGGLGSGIATNTPPPPAPFGGHNPFASEEGYRRRVQQRRRNQQDPVAPKVDHRNPNGHHQKIIVTPGAVKKQDDYAIIQQQPPARPQRNKPTATIAPLMPAPPPTVTTIVTPPVAAQPQQQQQMPPPPPSPLYQPNGASGETVPPQRIQQPNGLEFTREPFRKPAPQCVLWEQKHHRNETGCTLWHPRQTCRFYPHCAHEANNCGFGHPFCGGKCYCDPVDRDPQLNHWTDEMQRVLGHRNQQPTLGDFMPIPSGP</sequence>
<reference evidence="2" key="1">
    <citation type="submission" date="2023-06" db="EMBL/GenBank/DDBJ databases">
        <authorList>
            <person name="Delattre M."/>
        </authorList>
    </citation>
    <scope>NUCLEOTIDE SEQUENCE</scope>
    <source>
        <strain evidence="2">AF72</strain>
    </source>
</reference>
<name>A0AA36GAE9_9BILA</name>
<evidence type="ECO:0000256" key="1">
    <source>
        <dbReference type="SAM" id="MobiDB-lite"/>
    </source>
</evidence>
<comment type="caution">
    <text evidence="2">The sequence shown here is derived from an EMBL/GenBank/DDBJ whole genome shotgun (WGS) entry which is preliminary data.</text>
</comment>
<feature type="region of interest" description="Disordered" evidence="1">
    <location>
        <begin position="548"/>
        <end position="581"/>
    </location>
</feature>
<feature type="non-terminal residue" evidence="2">
    <location>
        <position position="1"/>
    </location>
</feature>
<gene>
    <name evidence="2" type="ORF">MSPICULIGERA_LOCUS19620</name>
</gene>
<organism evidence="2 3">
    <name type="scientific">Mesorhabditis spiculigera</name>
    <dbReference type="NCBI Taxonomy" id="96644"/>
    <lineage>
        <taxon>Eukaryota</taxon>
        <taxon>Metazoa</taxon>
        <taxon>Ecdysozoa</taxon>
        <taxon>Nematoda</taxon>
        <taxon>Chromadorea</taxon>
        <taxon>Rhabditida</taxon>
        <taxon>Rhabditina</taxon>
        <taxon>Rhabditomorpha</taxon>
        <taxon>Rhabditoidea</taxon>
        <taxon>Rhabditidae</taxon>
        <taxon>Mesorhabditinae</taxon>
        <taxon>Mesorhabditis</taxon>
    </lineage>
</organism>
<dbReference type="Proteomes" id="UP001177023">
    <property type="component" value="Unassembled WGS sequence"/>
</dbReference>
<feature type="region of interest" description="Disordered" evidence="1">
    <location>
        <begin position="257"/>
        <end position="305"/>
    </location>
</feature>
<protein>
    <submittedName>
        <fullName evidence="2">Uncharacterized protein</fullName>
    </submittedName>
</protein>
<accession>A0AA36GAE9</accession>
<feature type="compositionally biased region" description="Polar residues" evidence="1">
    <location>
        <begin position="263"/>
        <end position="275"/>
    </location>
</feature>
<evidence type="ECO:0000313" key="3">
    <source>
        <dbReference type="Proteomes" id="UP001177023"/>
    </source>
</evidence>
<feature type="region of interest" description="Disordered" evidence="1">
    <location>
        <begin position="513"/>
        <end position="535"/>
    </location>
</feature>